<accession>A0A9W8I5H0</accession>
<evidence type="ECO:0000256" key="2">
    <source>
        <dbReference type="ARBA" id="ARBA00022664"/>
    </source>
</evidence>
<dbReference type="PANTHER" id="PTHR44133:SF2">
    <property type="entry name" value="CLEAVAGE STIMULATION FACTOR SUBUNIT 1"/>
    <property type="match status" value="1"/>
</dbReference>
<keyword evidence="6" id="KW-1185">Reference proteome</keyword>
<reference evidence="5" key="1">
    <citation type="submission" date="2022-07" db="EMBL/GenBank/DDBJ databases">
        <title>Phylogenomic reconstructions and comparative analyses of Kickxellomycotina fungi.</title>
        <authorList>
            <person name="Reynolds N.K."/>
            <person name="Stajich J.E."/>
            <person name="Barry K."/>
            <person name="Grigoriev I.V."/>
            <person name="Crous P."/>
            <person name="Smith M.E."/>
        </authorList>
    </citation>
    <scope>NUCLEOTIDE SEQUENCE</scope>
    <source>
        <strain evidence="5">NRRL 1566</strain>
    </source>
</reference>
<name>A0A9W8I5H0_9FUNG</name>
<proteinExistence type="predicted"/>
<dbReference type="PANTHER" id="PTHR44133">
    <property type="entry name" value="CLEAVAGE STIMULATION FACTOR SUBUNIT 1"/>
    <property type="match status" value="1"/>
</dbReference>
<keyword evidence="3" id="KW-0539">Nucleus</keyword>
<dbReference type="GO" id="GO:0031124">
    <property type="term" value="P:mRNA 3'-end processing"/>
    <property type="evidence" value="ECO:0007669"/>
    <property type="project" value="InterPro"/>
</dbReference>
<sequence>MDETTAPRDEVLRLILCQLSAYGYANLSQAVAAHTKVPMTADSNSRLAELVALGLQSERQRSRRTAEGSTDTDTAMGPVAAGSFGSADTRRGGAKAPDYQLWYKTKHKGVATMAAFSKDGRYIATG</sequence>
<evidence type="ECO:0000313" key="6">
    <source>
        <dbReference type="Proteomes" id="UP001139887"/>
    </source>
</evidence>
<comment type="caution">
    <text evidence="5">The sequence shown here is derived from an EMBL/GenBank/DDBJ whole genome shotgun (WGS) entry which is preliminary data.</text>
</comment>
<evidence type="ECO:0000256" key="3">
    <source>
        <dbReference type="ARBA" id="ARBA00023242"/>
    </source>
</evidence>
<feature type="region of interest" description="Disordered" evidence="4">
    <location>
        <begin position="54"/>
        <end position="94"/>
    </location>
</feature>
<dbReference type="EMBL" id="JANBUW010000653">
    <property type="protein sequence ID" value="KAJ2845986.1"/>
    <property type="molecule type" value="Genomic_DNA"/>
</dbReference>
<dbReference type="OrthoDB" id="538223at2759"/>
<dbReference type="Proteomes" id="UP001139887">
    <property type="component" value="Unassembled WGS sequence"/>
</dbReference>
<feature type="non-terminal residue" evidence="5">
    <location>
        <position position="126"/>
    </location>
</feature>
<evidence type="ECO:0000256" key="1">
    <source>
        <dbReference type="ARBA" id="ARBA00004123"/>
    </source>
</evidence>
<dbReference type="InterPro" id="IPR044633">
    <property type="entry name" value="CstF1-like"/>
</dbReference>
<dbReference type="InterPro" id="IPR038184">
    <property type="entry name" value="CSTF1_dimer_sf"/>
</dbReference>
<dbReference type="Gene3D" id="1.20.960.50">
    <property type="entry name" value="Cleavage stimulation factor subunit 1, dimerisation domain"/>
    <property type="match status" value="1"/>
</dbReference>
<keyword evidence="2" id="KW-0507">mRNA processing</keyword>
<dbReference type="GO" id="GO:0005848">
    <property type="term" value="C:mRNA cleavage stimulating factor complex"/>
    <property type="evidence" value="ECO:0007669"/>
    <property type="project" value="InterPro"/>
</dbReference>
<comment type="subcellular location">
    <subcellularLocation>
        <location evidence="1">Nucleus</location>
    </subcellularLocation>
</comment>
<organism evidence="5 6">
    <name type="scientific">Coemansia brasiliensis</name>
    <dbReference type="NCBI Taxonomy" id="2650707"/>
    <lineage>
        <taxon>Eukaryota</taxon>
        <taxon>Fungi</taxon>
        <taxon>Fungi incertae sedis</taxon>
        <taxon>Zoopagomycota</taxon>
        <taxon>Kickxellomycotina</taxon>
        <taxon>Kickxellomycetes</taxon>
        <taxon>Kickxellales</taxon>
        <taxon>Kickxellaceae</taxon>
        <taxon>Coemansia</taxon>
    </lineage>
</organism>
<dbReference type="GO" id="GO:0003723">
    <property type="term" value="F:RNA binding"/>
    <property type="evidence" value="ECO:0007669"/>
    <property type="project" value="TreeGrafter"/>
</dbReference>
<gene>
    <name evidence="5" type="ORF">IWW36_004559</name>
</gene>
<dbReference type="AlphaFoldDB" id="A0A9W8I5H0"/>
<protein>
    <submittedName>
        <fullName evidence="5">Uncharacterized protein</fullName>
    </submittedName>
</protein>
<evidence type="ECO:0000256" key="4">
    <source>
        <dbReference type="SAM" id="MobiDB-lite"/>
    </source>
</evidence>
<evidence type="ECO:0000313" key="5">
    <source>
        <dbReference type="EMBL" id="KAJ2845986.1"/>
    </source>
</evidence>